<feature type="non-terminal residue" evidence="2">
    <location>
        <position position="1"/>
    </location>
</feature>
<feature type="non-terminal residue" evidence="2">
    <location>
        <position position="176"/>
    </location>
</feature>
<evidence type="ECO:0000313" key="2">
    <source>
        <dbReference type="EMBL" id="RHK14690.1"/>
    </source>
</evidence>
<dbReference type="SUPFAM" id="SSF52540">
    <property type="entry name" value="P-loop containing nucleoside triphosphate hydrolases"/>
    <property type="match status" value="1"/>
</dbReference>
<dbReference type="PANTHER" id="PTHR38467">
    <property type="match status" value="1"/>
</dbReference>
<comment type="caution">
    <text evidence="2">The sequence shown here is derived from an EMBL/GenBank/DDBJ whole genome shotgun (WGS) entry which is preliminary data.</text>
</comment>
<dbReference type="PANTHER" id="PTHR38467:SF1">
    <property type="entry name" value="CONJUGATIVE TRANSFER: ASSEMBLY"/>
    <property type="match status" value="1"/>
</dbReference>
<proteinExistence type="predicted"/>
<evidence type="ECO:0000313" key="3">
    <source>
        <dbReference type="Proteomes" id="UP000285503"/>
    </source>
</evidence>
<dbReference type="InterPro" id="IPR043964">
    <property type="entry name" value="P-loop_TraG"/>
</dbReference>
<dbReference type="AlphaFoldDB" id="A0A415FCG1"/>
<protein>
    <submittedName>
        <fullName evidence="2">TraG family conjugative transposon ATPase</fullName>
    </submittedName>
</protein>
<dbReference type="Pfam" id="PF19044">
    <property type="entry name" value="P-loop_TraG"/>
    <property type="match status" value="1"/>
</dbReference>
<organism evidence="2 3">
    <name type="scientific">Bacteroides xylanisolvens</name>
    <dbReference type="NCBI Taxonomy" id="371601"/>
    <lineage>
        <taxon>Bacteria</taxon>
        <taxon>Pseudomonadati</taxon>
        <taxon>Bacteroidota</taxon>
        <taxon>Bacteroidia</taxon>
        <taxon>Bacteroidales</taxon>
        <taxon>Bacteroidaceae</taxon>
        <taxon>Bacteroides</taxon>
    </lineage>
</organism>
<dbReference type="EMBL" id="QRNE01000389">
    <property type="protein sequence ID" value="RHK14690.1"/>
    <property type="molecule type" value="Genomic_DNA"/>
</dbReference>
<dbReference type="Gene3D" id="3.40.50.300">
    <property type="entry name" value="P-loop containing nucleotide triphosphate hydrolases"/>
    <property type="match status" value="1"/>
</dbReference>
<sequence length="176" mass="20344">TNRNKFVLGPSGSGKSFFMNHLVRQYYEQGAHVVLVDTGNSYQGLCGMIRRKTGGADGVYFTYTEDKPISFNPFYTDDYIFDVEKKDSIKTLLLTLWKSEDDKVTKTESGELGSAVSAYIERIQSDRSIVPSFNTFYEYMRDDYRKELAQRDIKVEKSDFNIDNMLTTMRQYYRGG</sequence>
<dbReference type="NCBIfam" id="TIGR03783">
    <property type="entry name" value="Bac_Flav_CT_G"/>
    <property type="match status" value="1"/>
</dbReference>
<gene>
    <name evidence="2" type="primary">traG</name>
    <name evidence="2" type="ORF">DW075_25515</name>
</gene>
<reference evidence="2 3" key="1">
    <citation type="submission" date="2018-08" db="EMBL/GenBank/DDBJ databases">
        <title>A genome reference for cultivated species of the human gut microbiota.</title>
        <authorList>
            <person name="Zou Y."/>
            <person name="Xue W."/>
            <person name="Luo G."/>
        </authorList>
    </citation>
    <scope>NUCLEOTIDE SEQUENCE [LARGE SCALE GENOMIC DNA]</scope>
    <source>
        <strain evidence="2 3">AF46-11NS</strain>
    </source>
</reference>
<evidence type="ECO:0000259" key="1">
    <source>
        <dbReference type="Pfam" id="PF19044"/>
    </source>
</evidence>
<accession>A0A415FCG1</accession>
<feature type="domain" description="TraG P-loop" evidence="1">
    <location>
        <begin position="1"/>
        <end position="176"/>
    </location>
</feature>
<dbReference type="InterPro" id="IPR022509">
    <property type="entry name" value="Conjugation_ATPase_TraG"/>
</dbReference>
<dbReference type="InterPro" id="IPR027417">
    <property type="entry name" value="P-loop_NTPase"/>
</dbReference>
<name>A0A415FCG1_9BACE</name>
<dbReference type="Proteomes" id="UP000285503">
    <property type="component" value="Unassembled WGS sequence"/>
</dbReference>
<dbReference type="InterPro" id="IPR053155">
    <property type="entry name" value="F-pilin_assembly_TraC"/>
</dbReference>